<comment type="similarity">
    <text evidence="2">Belongs to the glutamate-gated ion channel (TC 1.A.10.1) family.</text>
</comment>
<evidence type="ECO:0000313" key="16">
    <source>
        <dbReference type="EMBL" id="CAD7625933.1"/>
    </source>
</evidence>
<dbReference type="SUPFAM" id="SSF53850">
    <property type="entry name" value="Periplasmic binding protein-like II"/>
    <property type="match status" value="1"/>
</dbReference>
<evidence type="ECO:0000256" key="4">
    <source>
        <dbReference type="ARBA" id="ARBA00022692"/>
    </source>
</evidence>
<dbReference type="Proteomes" id="UP000759131">
    <property type="component" value="Unassembled WGS sequence"/>
</dbReference>
<evidence type="ECO:0000256" key="3">
    <source>
        <dbReference type="ARBA" id="ARBA00022448"/>
    </source>
</evidence>
<dbReference type="InterPro" id="IPR001320">
    <property type="entry name" value="Iontro_rcpt_C"/>
</dbReference>
<keyword evidence="5" id="KW-1133">Transmembrane helix</keyword>
<evidence type="ECO:0000259" key="15">
    <source>
        <dbReference type="SMART" id="SM00918"/>
    </source>
</evidence>
<dbReference type="SMART" id="SM00918">
    <property type="entry name" value="Lig_chan-Glu_bd"/>
    <property type="match status" value="1"/>
</dbReference>
<evidence type="ECO:0000256" key="1">
    <source>
        <dbReference type="ARBA" id="ARBA00004141"/>
    </source>
</evidence>
<dbReference type="GO" id="GO:0043226">
    <property type="term" value="C:organelle"/>
    <property type="evidence" value="ECO:0007669"/>
    <property type="project" value="UniProtKB-ARBA"/>
</dbReference>
<keyword evidence="17" id="KW-1185">Reference proteome</keyword>
<evidence type="ECO:0000256" key="11">
    <source>
        <dbReference type="ARBA" id="ARBA00023286"/>
    </source>
</evidence>
<dbReference type="SMART" id="SM00079">
    <property type="entry name" value="PBPe"/>
    <property type="match status" value="1"/>
</dbReference>
<keyword evidence="12" id="KW-0407">Ion channel</keyword>
<accession>A0A7R9KPX9</accession>
<evidence type="ECO:0000259" key="14">
    <source>
        <dbReference type="SMART" id="SM00079"/>
    </source>
</evidence>
<evidence type="ECO:0000256" key="5">
    <source>
        <dbReference type="ARBA" id="ARBA00022989"/>
    </source>
</evidence>
<dbReference type="Gene3D" id="3.40.190.10">
    <property type="entry name" value="Periplasmic binding protein-like II"/>
    <property type="match status" value="2"/>
</dbReference>
<dbReference type="AlphaFoldDB" id="A0A7R9KPX9"/>
<keyword evidence="9" id="KW-0675">Receptor</keyword>
<keyword evidence="4" id="KW-0812">Transmembrane</keyword>
<gene>
    <name evidence="16" type="ORF">OSB1V03_LOCUS6366</name>
</gene>
<protein>
    <submittedName>
        <fullName evidence="16">Uncharacterized protein</fullName>
    </submittedName>
</protein>
<evidence type="ECO:0000256" key="9">
    <source>
        <dbReference type="ARBA" id="ARBA00023170"/>
    </source>
</evidence>
<dbReference type="InterPro" id="IPR015683">
    <property type="entry name" value="Ionotropic_Glu_rcpt"/>
</dbReference>
<dbReference type="Pfam" id="PF10613">
    <property type="entry name" value="Lig_chan-Glu_bd"/>
    <property type="match status" value="1"/>
</dbReference>
<dbReference type="EMBL" id="OC858018">
    <property type="protein sequence ID" value="CAD7625933.1"/>
    <property type="molecule type" value="Genomic_DNA"/>
</dbReference>
<evidence type="ECO:0000256" key="12">
    <source>
        <dbReference type="ARBA" id="ARBA00023303"/>
    </source>
</evidence>
<dbReference type="InterPro" id="IPR019594">
    <property type="entry name" value="Glu/Gly-bd"/>
</dbReference>
<proteinExistence type="inferred from homology"/>
<keyword evidence="7" id="KW-0406">Ion transport</keyword>
<evidence type="ECO:0000313" key="17">
    <source>
        <dbReference type="Proteomes" id="UP000759131"/>
    </source>
</evidence>
<reference evidence="16" key="1">
    <citation type="submission" date="2020-11" db="EMBL/GenBank/DDBJ databases">
        <authorList>
            <person name="Tran Van P."/>
        </authorList>
    </citation>
    <scope>NUCLEOTIDE SEQUENCE</scope>
</reference>
<keyword evidence="11" id="KW-1071">Ligand-gated ion channel</keyword>
<keyword evidence="8" id="KW-0472">Membrane</keyword>
<feature type="domain" description="Ionotropic glutamate receptor L-glutamate and glycine-binding" evidence="15">
    <location>
        <begin position="92"/>
        <end position="155"/>
    </location>
</feature>
<feature type="chain" id="PRO_5036403407" evidence="13">
    <location>
        <begin position="20"/>
        <end position="432"/>
    </location>
</feature>
<feature type="domain" description="Ionotropic glutamate receptor C-terminal" evidence="14">
    <location>
        <begin position="96"/>
        <end position="329"/>
    </location>
</feature>
<evidence type="ECO:0000256" key="8">
    <source>
        <dbReference type="ARBA" id="ARBA00023136"/>
    </source>
</evidence>
<dbReference type="GO" id="GO:0015276">
    <property type="term" value="F:ligand-gated monoatomic ion channel activity"/>
    <property type="evidence" value="ECO:0007669"/>
    <property type="project" value="InterPro"/>
</dbReference>
<sequence length="432" mass="49379">KVSVAIVVTLLGIFALGYANVDPAVWLQFIKQVTNDKTQVMVNESNLRAAIQSDPSHRDKHLAYCRVITAFGDKYKGQLNSEQERAWNNFWPYARRLNETYHNCTTDALHGYVVDLMNEIANIVGFQYKLYLSPDGKYGSVINNSVNGMIAERADFAVADITVTDARAKYVDFTQPFIDYNPLVVLLHKHYAQNMGSFADLAASDLPYGTYRGGRAHRAFNQSDNPVIKRMYRHMESNPDNMVANLGDVLYEMVTGMRYGFITVSTIAEYWSGIYCNLTYVVDPNGYFPNVYAIAMPKGSVYISKFNDAIRQLKHQGELDRIKAKNWQNFCDNHDEANNIIVNTWMKYCINSDHVMKLYTVLPPDSGCEPIMHWGFMYQLFANQSITDQFDQLIRVTKAFFPGRFVLLWTSQDTVLPRGREGLYIVLLWVAL</sequence>
<dbReference type="OrthoDB" id="6511345at2759"/>
<name>A0A7R9KPX9_9ACAR</name>
<evidence type="ECO:0000256" key="13">
    <source>
        <dbReference type="SAM" id="SignalP"/>
    </source>
</evidence>
<feature type="non-terminal residue" evidence="16">
    <location>
        <position position="1"/>
    </location>
</feature>
<comment type="subcellular location">
    <subcellularLocation>
        <location evidence="1">Membrane</location>
        <topology evidence="1">Multi-pass membrane protein</topology>
    </subcellularLocation>
</comment>
<evidence type="ECO:0000256" key="10">
    <source>
        <dbReference type="ARBA" id="ARBA00023180"/>
    </source>
</evidence>
<keyword evidence="13" id="KW-0732">Signal</keyword>
<dbReference type="GO" id="GO:0005886">
    <property type="term" value="C:plasma membrane"/>
    <property type="evidence" value="ECO:0007669"/>
    <property type="project" value="UniProtKB-ARBA"/>
</dbReference>
<dbReference type="FunFam" id="3.40.190.10:FF:000078">
    <property type="entry name" value="glutamate receptor ionotropic, NMDA 3B"/>
    <property type="match status" value="1"/>
</dbReference>
<evidence type="ECO:0000256" key="2">
    <source>
        <dbReference type="ARBA" id="ARBA00008685"/>
    </source>
</evidence>
<feature type="signal peptide" evidence="13">
    <location>
        <begin position="1"/>
        <end position="19"/>
    </location>
</feature>
<keyword evidence="6" id="KW-0175">Coiled coil</keyword>
<keyword evidence="3" id="KW-0813">Transport</keyword>
<feature type="non-terminal residue" evidence="16">
    <location>
        <position position="432"/>
    </location>
</feature>
<dbReference type="PANTHER" id="PTHR18966">
    <property type="entry name" value="IONOTROPIC GLUTAMATE RECEPTOR"/>
    <property type="match status" value="1"/>
</dbReference>
<dbReference type="EMBL" id="CAJPIZ010003443">
    <property type="protein sequence ID" value="CAG2106363.1"/>
    <property type="molecule type" value="Genomic_DNA"/>
</dbReference>
<organism evidence="16">
    <name type="scientific">Medioppia subpectinata</name>
    <dbReference type="NCBI Taxonomy" id="1979941"/>
    <lineage>
        <taxon>Eukaryota</taxon>
        <taxon>Metazoa</taxon>
        <taxon>Ecdysozoa</taxon>
        <taxon>Arthropoda</taxon>
        <taxon>Chelicerata</taxon>
        <taxon>Arachnida</taxon>
        <taxon>Acari</taxon>
        <taxon>Acariformes</taxon>
        <taxon>Sarcoptiformes</taxon>
        <taxon>Oribatida</taxon>
        <taxon>Brachypylina</taxon>
        <taxon>Oppioidea</taxon>
        <taxon>Oppiidae</taxon>
        <taxon>Medioppia</taxon>
    </lineage>
</organism>
<keyword evidence="10" id="KW-0325">Glycoprotein</keyword>
<evidence type="ECO:0000256" key="6">
    <source>
        <dbReference type="ARBA" id="ARBA00023054"/>
    </source>
</evidence>
<evidence type="ECO:0000256" key="7">
    <source>
        <dbReference type="ARBA" id="ARBA00023065"/>
    </source>
</evidence>